<dbReference type="Gene3D" id="2.60.40.1190">
    <property type="match status" value="1"/>
</dbReference>
<organism evidence="2 3">
    <name type="scientific">Novipirellula galeiformis</name>
    <dbReference type="NCBI Taxonomy" id="2528004"/>
    <lineage>
        <taxon>Bacteria</taxon>
        <taxon>Pseudomonadati</taxon>
        <taxon>Planctomycetota</taxon>
        <taxon>Planctomycetia</taxon>
        <taxon>Pirellulales</taxon>
        <taxon>Pirellulaceae</taxon>
        <taxon>Novipirellula</taxon>
    </lineage>
</organism>
<evidence type="ECO:0000313" key="2">
    <source>
        <dbReference type="EMBL" id="TWU17565.1"/>
    </source>
</evidence>
<evidence type="ECO:0000256" key="1">
    <source>
        <dbReference type="SAM" id="Phobius"/>
    </source>
</evidence>
<dbReference type="SUPFAM" id="SSF49344">
    <property type="entry name" value="CBD9-like"/>
    <property type="match status" value="1"/>
</dbReference>
<dbReference type="CDD" id="cd15482">
    <property type="entry name" value="Sialidase_non-viral"/>
    <property type="match status" value="1"/>
</dbReference>
<protein>
    <recommendedName>
        <fullName evidence="4">Ycf48-like protein</fullName>
    </recommendedName>
</protein>
<sequence>MKLLLQRLFSPVRPAGQPMFAFLSGAALVRFAVVYILALVPGVSLAQSSLEPTAPYTQTEALREDAALRAIAFNRDGNLALAVGNHGTILRSGDAGQSWEVQPSPVACPLADVIWIDDRNAVAIGGQYDRITALSRGVTLWSDDAGISWRRGTDNELPRLGTLAVRAQDGALIATGDWSAIAESREFESHDGGRSWSGSGELDGVPPIKPETQSSIRLAWVEATQTATVIRDVFELKSGRLFAVGDHGVILHGDRESGRWTAIRGGKHHASILVVANDPASIPWPLVGSETLESHQRVAILLQHPETVGVSSEEAERQLYQVRQAAASLAASSVDTIDRSAAIQTEARNWIAIHRPTVVIIDDTLAAATASAFSQTAISSGIARVMRYGFEAGGDRMLHRNAMMPFAGALTGDIWDDALQIVSPAQTAKQTISLRVLYDASGNAPRGESITSGLSLAQGQRLSATFAKANRRQLQVVQARLSESKRVEQMIQTSSTAEFFGRSLKSLLNQTAVSDQPRLAWSLQCKLAAYDADVFPNAIPFLQVALSESADRFSDRTFGKWSALRLTAIQNSQEWKTLNAAAARSLAVASSQTSAAVQQAAVSPFQVESSGVAQVAAISPLRVAEPTTVQVGSKRDQQKHGEVDLAWEFHPLVLIANEAARQRGDNELLEVTGQASGNFRRLLASGSPNPWTALVSASEPSDDGRVHQGNLPASDTPVVAIPATVRPKLDGRDDDACWSQSASGREPQPTMRIAYDDEYVYVFVQCRGALFRNAPSTADAKKNRDHDLTHSDRLQISIDTDQDLMTAYQLQVTPSGKTHDSIDGQAGWQPTWYVAVGETDAGIDFELAVLRRDLTDLPLHAGQKWFVSARIVAAGATASAPPIPNPRLWKLATFR</sequence>
<dbReference type="OrthoDB" id="226401at2"/>
<evidence type="ECO:0000313" key="3">
    <source>
        <dbReference type="Proteomes" id="UP000316304"/>
    </source>
</evidence>
<keyword evidence="3" id="KW-1185">Reference proteome</keyword>
<keyword evidence="1" id="KW-0812">Transmembrane</keyword>
<dbReference type="Gene3D" id="2.130.10.10">
    <property type="entry name" value="YVTN repeat-like/Quinoprotein amine dehydrogenase"/>
    <property type="match status" value="1"/>
</dbReference>
<accession>A0A5C6C056</accession>
<dbReference type="Proteomes" id="UP000316304">
    <property type="component" value="Unassembled WGS sequence"/>
</dbReference>
<feature type="transmembrane region" description="Helical" evidence="1">
    <location>
        <begin position="20"/>
        <end position="40"/>
    </location>
</feature>
<reference evidence="2 3" key="1">
    <citation type="submission" date="2019-02" db="EMBL/GenBank/DDBJ databases">
        <title>Deep-cultivation of Planctomycetes and their phenomic and genomic characterization uncovers novel biology.</title>
        <authorList>
            <person name="Wiegand S."/>
            <person name="Jogler M."/>
            <person name="Boedeker C."/>
            <person name="Pinto D."/>
            <person name="Vollmers J."/>
            <person name="Rivas-Marin E."/>
            <person name="Kohn T."/>
            <person name="Peeters S.H."/>
            <person name="Heuer A."/>
            <person name="Rast P."/>
            <person name="Oberbeckmann S."/>
            <person name="Bunk B."/>
            <person name="Jeske O."/>
            <person name="Meyerdierks A."/>
            <person name="Storesund J.E."/>
            <person name="Kallscheuer N."/>
            <person name="Luecker S."/>
            <person name="Lage O.M."/>
            <person name="Pohl T."/>
            <person name="Merkel B.J."/>
            <person name="Hornburger P."/>
            <person name="Mueller R.-W."/>
            <person name="Bruemmer F."/>
            <person name="Labrenz M."/>
            <person name="Spormann A.M."/>
            <person name="Op Den Camp H."/>
            <person name="Overmann J."/>
            <person name="Amann R."/>
            <person name="Jetten M.S.M."/>
            <person name="Mascher T."/>
            <person name="Medema M.H."/>
            <person name="Devos D.P."/>
            <person name="Kaster A.-K."/>
            <person name="Ovreas L."/>
            <person name="Rohde M."/>
            <person name="Galperin M.Y."/>
            <person name="Jogler C."/>
        </authorList>
    </citation>
    <scope>NUCLEOTIDE SEQUENCE [LARGE SCALE GENOMIC DNA]</scope>
    <source>
        <strain evidence="2 3">Pla52o</strain>
    </source>
</reference>
<dbReference type="InterPro" id="IPR015943">
    <property type="entry name" value="WD40/YVTN_repeat-like_dom_sf"/>
</dbReference>
<dbReference type="RefSeq" id="WP_146597051.1">
    <property type="nucleotide sequence ID" value="NZ_SJPT01000011.1"/>
</dbReference>
<comment type="caution">
    <text evidence="2">The sequence shown here is derived from an EMBL/GenBank/DDBJ whole genome shotgun (WGS) entry which is preliminary data.</text>
</comment>
<dbReference type="AlphaFoldDB" id="A0A5C6C056"/>
<keyword evidence="1" id="KW-1133">Transmembrane helix</keyword>
<dbReference type="SUPFAM" id="SSF110296">
    <property type="entry name" value="Oligoxyloglucan reducing end-specific cellobiohydrolase"/>
    <property type="match status" value="1"/>
</dbReference>
<name>A0A5C6C056_9BACT</name>
<proteinExistence type="predicted"/>
<evidence type="ECO:0008006" key="4">
    <source>
        <dbReference type="Google" id="ProtNLM"/>
    </source>
</evidence>
<gene>
    <name evidence="2" type="ORF">Pla52o_51210</name>
</gene>
<keyword evidence="1" id="KW-0472">Membrane</keyword>
<dbReference type="EMBL" id="SJPT01000011">
    <property type="protein sequence ID" value="TWU17565.1"/>
    <property type="molecule type" value="Genomic_DNA"/>
</dbReference>